<dbReference type="RefSeq" id="WP_131915832.1">
    <property type="nucleotide sequence ID" value="NZ_SMLG01000004.1"/>
</dbReference>
<sequence>MATTPKTLVVKDLKEKSILVSRTFSAPLEKVWRAYTESELLEQWWAPQPWKAETKTMNFSVGGYWLYAMVGPENEKHWGRMDYTAITPHLSFEIKDSFCDEEGTINPSLPVSAGTIAFAKTESGTLVEFKMFYTSEKEIQTMIEMGFEQGITACLEQLETLFQENKI</sequence>
<feature type="domain" description="Activator of Hsp90 ATPase homologue 1/2-like C-terminal" evidence="2">
    <location>
        <begin position="26"/>
        <end position="162"/>
    </location>
</feature>
<proteinExistence type="inferred from homology"/>
<evidence type="ECO:0000313" key="3">
    <source>
        <dbReference type="EMBL" id="TDE44936.1"/>
    </source>
</evidence>
<dbReference type="OrthoDB" id="9795306at2"/>
<dbReference type="CDD" id="cd07814">
    <property type="entry name" value="SRPBCC_CalC_Aha1-like"/>
    <property type="match status" value="1"/>
</dbReference>
<dbReference type="Proteomes" id="UP000294814">
    <property type="component" value="Unassembled WGS sequence"/>
</dbReference>
<dbReference type="SUPFAM" id="SSF55961">
    <property type="entry name" value="Bet v1-like"/>
    <property type="match status" value="1"/>
</dbReference>
<dbReference type="EMBL" id="SMLG01000004">
    <property type="protein sequence ID" value="TDE44936.1"/>
    <property type="molecule type" value="Genomic_DNA"/>
</dbReference>
<evidence type="ECO:0000259" key="2">
    <source>
        <dbReference type="Pfam" id="PF08327"/>
    </source>
</evidence>
<dbReference type="InterPro" id="IPR013538">
    <property type="entry name" value="ASHA1/2-like_C"/>
</dbReference>
<dbReference type="AlphaFoldDB" id="A0A4R5F8Z0"/>
<dbReference type="Gene3D" id="3.30.530.20">
    <property type="match status" value="1"/>
</dbReference>
<comment type="caution">
    <text evidence="3">The sequence shown here is derived from an EMBL/GenBank/DDBJ whole genome shotgun (WGS) entry which is preliminary data.</text>
</comment>
<gene>
    <name evidence="3" type="ORF">E0I26_07300</name>
</gene>
<keyword evidence="4" id="KW-1185">Reference proteome</keyword>
<dbReference type="InterPro" id="IPR023393">
    <property type="entry name" value="START-like_dom_sf"/>
</dbReference>
<dbReference type="Pfam" id="PF08327">
    <property type="entry name" value="AHSA1"/>
    <property type="match status" value="1"/>
</dbReference>
<evidence type="ECO:0000256" key="1">
    <source>
        <dbReference type="ARBA" id="ARBA00006817"/>
    </source>
</evidence>
<reference evidence="3 4" key="1">
    <citation type="submission" date="2019-03" db="EMBL/GenBank/DDBJ databases">
        <title>Novel species of Flavobacterium.</title>
        <authorList>
            <person name="Liu Q."/>
            <person name="Xin Y.-H."/>
        </authorList>
    </citation>
    <scope>NUCLEOTIDE SEQUENCE [LARGE SCALE GENOMIC DNA]</scope>
    <source>
        <strain evidence="3 4">LB3P52</strain>
    </source>
</reference>
<organism evidence="3 4">
    <name type="scientific">Flavobacterium rhamnosiphilum</name>
    <dbReference type="NCBI Taxonomy" id="2541724"/>
    <lineage>
        <taxon>Bacteria</taxon>
        <taxon>Pseudomonadati</taxon>
        <taxon>Bacteroidota</taxon>
        <taxon>Flavobacteriia</taxon>
        <taxon>Flavobacteriales</taxon>
        <taxon>Flavobacteriaceae</taxon>
        <taxon>Flavobacterium</taxon>
    </lineage>
</organism>
<accession>A0A4R5F8Z0</accession>
<name>A0A4R5F8Z0_9FLAO</name>
<evidence type="ECO:0000313" key="4">
    <source>
        <dbReference type="Proteomes" id="UP000294814"/>
    </source>
</evidence>
<comment type="similarity">
    <text evidence="1">Belongs to the AHA1 family.</text>
</comment>
<protein>
    <submittedName>
        <fullName evidence="3">SRPBCC domain-containing protein</fullName>
    </submittedName>
</protein>